<comment type="caution">
    <text evidence="6">The sequence shown here is derived from an EMBL/GenBank/DDBJ whole genome shotgun (WGS) entry which is preliminary data.</text>
</comment>
<keyword evidence="4" id="KW-1133">Transmembrane helix</keyword>
<dbReference type="GO" id="GO:0016798">
    <property type="term" value="F:hydrolase activity, acting on glycosyl bonds"/>
    <property type="evidence" value="ECO:0007669"/>
    <property type="project" value="UniProtKB-KW"/>
</dbReference>
<dbReference type="AlphaFoldDB" id="A0A7W7CIP3"/>
<reference evidence="6 7" key="1">
    <citation type="submission" date="2020-08" db="EMBL/GenBank/DDBJ databases">
        <title>Sequencing the genomes of 1000 actinobacteria strains.</title>
        <authorList>
            <person name="Klenk H.-P."/>
        </authorList>
    </citation>
    <scope>NUCLEOTIDE SEQUENCE [LARGE SCALE GENOMIC DNA]</scope>
    <source>
        <strain evidence="6 7">DSM 44230</strain>
    </source>
</reference>
<keyword evidence="1" id="KW-0378">Hydrolase</keyword>
<feature type="transmembrane region" description="Helical" evidence="4">
    <location>
        <begin position="12"/>
        <end position="32"/>
    </location>
</feature>
<evidence type="ECO:0000259" key="5">
    <source>
        <dbReference type="PROSITE" id="PS50853"/>
    </source>
</evidence>
<dbReference type="Pfam" id="PF00041">
    <property type="entry name" value="fn3"/>
    <property type="match status" value="1"/>
</dbReference>
<evidence type="ECO:0000256" key="4">
    <source>
        <dbReference type="SAM" id="Phobius"/>
    </source>
</evidence>
<dbReference type="InterPro" id="IPR003961">
    <property type="entry name" value="FN3_dom"/>
</dbReference>
<dbReference type="InterPro" id="IPR036116">
    <property type="entry name" value="FN3_sf"/>
</dbReference>
<accession>A0A7W7CIP3</accession>
<dbReference type="GO" id="GO:0000272">
    <property type="term" value="P:polysaccharide catabolic process"/>
    <property type="evidence" value="ECO:0007669"/>
    <property type="project" value="UniProtKB-KW"/>
</dbReference>
<dbReference type="SMART" id="SM00060">
    <property type="entry name" value="FN3"/>
    <property type="match status" value="1"/>
</dbReference>
<feature type="region of interest" description="Disordered" evidence="3">
    <location>
        <begin position="498"/>
        <end position="522"/>
    </location>
</feature>
<keyword evidence="2" id="KW-0119">Carbohydrate metabolism</keyword>
<organism evidence="6 7">
    <name type="scientific">Crossiella cryophila</name>
    <dbReference type="NCBI Taxonomy" id="43355"/>
    <lineage>
        <taxon>Bacteria</taxon>
        <taxon>Bacillati</taxon>
        <taxon>Actinomycetota</taxon>
        <taxon>Actinomycetes</taxon>
        <taxon>Pseudonocardiales</taxon>
        <taxon>Pseudonocardiaceae</taxon>
        <taxon>Crossiella</taxon>
    </lineage>
</organism>
<evidence type="ECO:0000256" key="2">
    <source>
        <dbReference type="ARBA" id="ARBA00023326"/>
    </source>
</evidence>
<evidence type="ECO:0000256" key="1">
    <source>
        <dbReference type="ARBA" id="ARBA00023295"/>
    </source>
</evidence>
<sequence>MKPRGIGHGRVPIALTALTVTGAVVVALTGAATPQGGADFLQNGHWVHNAVLGGIYHLNGATGAIDAQVSAPDVPAGSQVVQGSSSGFIILQRQVVEFSKSTLRVEKTTQLPTITEAPVPLQVTGGPYLVFRQAGKISRLGGRNAGEVSTDGPVGQPVATADGTVWVHLTDTGSICKLGKEATRLACPASAPKGHAGSLTVVADQPVFLDTTADTVHTVGEGPLDEGIKVGADLPPTARPASTDVDGRIAVLDPAGKRFLLVDAGGLDRSRPAGETRVVSLPAGEYTDVESSGQRVVVVDKTRNSVLTYKGDGTHVQSTPVPPGAVRVSRGEDSRVYVDNVDGSHVVAVDHDGKVTPVPITKERISTSGKPPQPPPAEPSLTNVQGPPSSRALPPPRQDPPRRSTTAAARTNADRPVTPASPPGAPPGVRATAGNGQLTVNWGAAANNGAAVSAYHVSWTSSAGGSSVRVGGGARSNVISGLANGTAYTVTVVAENPAGRGPGAQSRATPAAPRPTRSIDLSRGRPELYKNDCTHLPHSALMRVTLRGFAPNTSYLVKPYSDSDHYSNEGRTERTDANGTVTFQAFHFCQVGKNVWVRADGVQSNTIRWVSQ</sequence>
<feature type="compositionally biased region" description="Low complexity" evidence="3">
    <location>
        <begin position="403"/>
        <end position="418"/>
    </location>
</feature>
<dbReference type="EMBL" id="JACHMH010000001">
    <property type="protein sequence ID" value="MBB4682002.1"/>
    <property type="molecule type" value="Genomic_DNA"/>
</dbReference>
<name>A0A7W7CIP3_9PSEU</name>
<dbReference type="InterPro" id="IPR013783">
    <property type="entry name" value="Ig-like_fold"/>
</dbReference>
<dbReference type="Gene3D" id="2.60.40.10">
    <property type="entry name" value="Immunoglobulins"/>
    <property type="match status" value="1"/>
</dbReference>
<evidence type="ECO:0000313" key="7">
    <source>
        <dbReference type="Proteomes" id="UP000533598"/>
    </source>
</evidence>
<dbReference type="SUPFAM" id="SSF63829">
    <property type="entry name" value="Calcium-dependent phosphotriesterase"/>
    <property type="match status" value="1"/>
</dbReference>
<feature type="region of interest" description="Disordered" evidence="3">
    <location>
        <begin position="349"/>
        <end position="434"/>
    </location>
</feature>
<keyword evidence="2" id="KW-0624">Polysaccharide degradation</keyword>
<dbReference type="Proteomes" id="UP000533598">
    <property type="component" value="Unassembled WGS sequence"/>
</dbReference>
<keyword evidence="4" id="KW-0472">Membrane</keyword>
<keyword evidence="4" id="KW-0812">Transmembrane</keyword>
<dbReference type="RefSeq" id="WP_185008982.1">
    <property type="nucleotide sequence ID" value="NZ_BAAAUI010000088.1"/>
</dbReference>
<feature type="domain" description="Fibronectin type-III" evidence="5">
    <location>
        <begin position="422"/>
        <end position="515"/>
    </location>
</feature>
<evidence type="ECO:0000256" key="3">
    <source>
        <dbReference type="SAM" id="MobiDB-lite"/>
    </source>
</evidence>
<dbReference type="PROSITE" id="PS50853">
    <property type="entry name" value="FN3"/>
    <property type="match status" value="1"/>
</dbReference>
<keyword evidence="1" id="KW-0326">Glycosidase</keyword>
<dbReference type="SUPFAM" id="SSF49265">
    <property type="entry name" value="Fibronectin type III"/>
    <property type="match status" value="1"/>
</dbReference>
<protein>
    <recommendedName>
        <fullName evidence="5">Fibronectin type-III domain-containing protein</fullName>
    </recommendedName>
</protein>
<proteinExistence type="predicted"/>
<keyword evidence="7" id="KW-1185">Reference proteome</keyword>
<gene>
    <name evidence="6" type="ORF">HNR67_008120</name>
</gene>
<dbReference type="CDD" id="cd00063">
    <property type="entry name" value="FN3"/>
    <property type="match status" value="1"/>
</dbReference>
<evidence type="ECO:0000313" key="6">
    <source>
        <dbReference type="EMBL" id="MBB4682002.1"/>
    </source>
</evidence>